<reference evidence="1 2" key="2">
    <citation type="submission" date="2018-11" db="EMBL/GenBank/DDBJ databases">
        <authorList>
            <consortium name="Pathogen Informatics"/>
        </authorList>
    </citation>
    <scope>NUCLEOTIDE SEQUENCE [LARGE SCALE GENOMIC DNA]</scope>
</reference>
<dbReference type="PANTHER" id="PTHR13318">
    <property type="entry name" value="PARTNER OF PAIRED, ISOFORM B-RELATED"/>
    <property type="match status" value="1"/>
</dbReference>
<evidence type="ECO:0000313" key="3">
    <source>
        <dbReference type="WBParaSite" id="NBR_0000644701-mRNA-1"/>
    </source>
</evidence>
<reference evidence="3" key="1">
    <citation type="submission" date="2016-04" db="UniProtKB">
        <authorList>
            <consortium name="WormBaseParasite"/>
        </authorList>
    </citation>
    <scope>IDENTIFICATION</scope>
</reference>
<evidence type="ECO:0000313" key="2">
    <source>
        <dbReference type="Proteomes" id="UP000271162"/>
    </source>
</evidence>
<gene>
    <name evidence="1" type="ORF">NBR_LOCUS6448</name>
</gene>
<accession>A0A158QX92</accession>
<dbReference type="EMBL" id="UYSL01019801">
    <property type="protein sequence ID" value="VDL70037.1"/>
    <property type="molecule type" value="Genomic_DNA"/>
</dbReference>
<protein>
    <submittedName>
        <fullName evidence="3">F-box/LRR-repeat protein 14 (inferred by orthology to a human protein)</fullName>
    </submittedName>
</protein>
<dbReference type="InterPro" id="IPR032675">
    <property type="entry name" value="LRR_dom_sf"/>
</dbReference>
<evidence type="ECO:0000313" key="1">
    <source>
        <dbReference type="EMBL" id="VDL70037.1"/>
    </source>
</evidence>
<dbReference type="STRING" id="27835.A0A158QX92"/>
<dbReference type="GO" id="GO:0019005">
    <property type="term" value="C:SCF ubiquitin ligase complex"/>
    <property type="evidence" value="ECO:0007669"/>
    <property type="project" value="TreeGrafter"/>
</dbReference>
<dbReference type="AlphaFoldDB" id="A0A158QX92"/>
<sequence>MSCSSPELNEIVQTSLRGLLAHCSKLKRFEITGRGWAFDHFVLDETVLQLLPQTVRDLSISVGGSLKITNLDFLRGKSLESLAVQRSFISSADLLVLVDMASSLTSLDLTSCINITSCSILSKLYNLRTLHLGNKRDLFDDDVIGICAGCRQLQRLALDNCISLTSSSLMALGLLVELEWLCLAGVSAVNDDVLLQLSNCRRIQMLDIKFCKNVSEGGLSAILNLPLLSRLEVQGVRAYSNQLLQHKRRVPKTILSDCPALLPLHLPPLPALS</sequence>
<organism evidence="3">
    <name type="scientific">Nippostrongylus brasiliensis</name>
    <name type="common">Rat hookworm</name>
    <dbReference type="NCBI Taxonomy" id="27835"/>
    <lineage>
        <taxon>Eukaryota</taxon>
        <taxon>Metazoa</taxon>
        <taxon>Ecdysozoa</taxon>
        <taxon>Nematoda</taxon>
        <taxon>Chromadorea</taxon>
        <taxon>Rhabditida</taxon>
        <taxon>Rhabditina</taxon>
        <taxon>Rhabditomorpha</taxon>
        <taxon>Strongyloidea</taxon>
        <taxon>Heligmosomidae</taxon>
        <taxon>Nippostrongylus</taxon>
    </lineage>
</organism>
<dbReference type="Gene3D" id="3.80.10.10">
    <property type="entry name" value="Ribonuclease Inhibitor"/>
    <property type="match status" value="1"/>
</dbReference>
<dbReference type="SMART" id="SM00367">
    <property type="entry name" value="LRR_CC"/>
    <property type="match status" value="3"/>
</dbReference>
<dbReference type="InterPro" id="IPR006553">
    <property type="entry name" value="Leu-rich_rpt_Cys-con_subtyp"/>
</dbReference>
<dbReference type="GO" id="GO:0031146">
    <property type="term" value="P:SCF-dependent proteasomal ubiquitin-dependent protein catabolic process"/>
    <property type="evidence" value="ECO:0007669"/>
    <property type="project" value="TreeGrafter"/>
</dbReference>
<dbReference type="OMA" id="NCRRIQM"/>
<keyword evidence="2" id="KW-1185">Reference proteome</keyword>
<name>A0A158QX92_NIPBR</name>
<dbReference type="Proteomes" id="UP000271162">
    <property type="component" value="Unassembled WGS sequence"/>
</dbReference>
<dbReference type="SUPFAM" id="SSF52047">
    <property type="entry name" value="RNI-like"/>
    <property type="match status" value="1"/>
</dbReference>
<dbReference type="WBParaSite" id="NBR_0000644701-mRNA-1">
    <property type="protein sequence ID" value="NBR_0000644701-mRNA-1"/>
    <property type="gene ID" value="NBR_0000644701"/>
</dbReference>
<proteinExistence type="predicted"/>